<reference evidence="2 3" key="1">
    <citation type="submission" date="2019-02" db="EMBL/GenBank/DDBJ databases">
        <title>Deep-cultivation of Planctomycetes and their phenomic and genomic characterization uncovers novel biology.</title>
        <authorList>
            <person name="Wiegand S."/>
            <person name="Jogler M."/>
            <person name="Boedeker C."/>
            <person name="Pinto D."/>
            <person name="Vollmers J."/>
            <person name="Rivas-Marin E."/>
            <person name="Kohn T."/>
            <person name="Peeters S.H."/>
            <person name="Heuer A."/>
            <person name="Rast P."/>
            <person name="Oberbeckmann S."/>
            <person name="Bunk B."/>
            <person name="Jeske O."/>
            <person name="Meyerdierks A."/>
            <person name="Storesund J.E."/>
            <person name="Kallscheuer N."/>
            <person name="Luecker S."/>
            <person name="Lage O.M."/>
            <person name="Pohl T."/>
            <person name="Merkel B.J."/>
            <person name="Hornburger P."/>
            <person name="Mueller R.-W."/>
            <person name="Bruemmer F."/>
            <person name="Labrenz M."/>
            <person name="Spormann A.M."/>
            <person name="Op den Camp H."/>
            <person name="Overmann J."/>
            <person name="Amann R."/>
            <person name="Jetten M.S.M."/>
            <person name="Mascher T."/>
            <person name="Medema M.H."/>
            <person name="Devos D.P."/>
            <person name="Kaster A.-K."/>
            <person name="Ovreas L."/>
            <person name="Rohde M."/>
            <person name="Galperin M.Y."/>
            <person name="Jogler C."/>
        </authorList>
    </citation>
    <scope>NUCLEOTIDE SEQUENCE [LARGE SCALE GENOMIC DNA]</scope>
    <source>
        <strain evidence="2 3">Mal52</strain>
    </source>
</reference>
<organism evidence="2 3">
    <name type="scientific">Symmachiella dynata</name>
    <dbReference type="NCBI Taxonomy" id="2527995"/>
    <lineage>
        <taxon>Bacteria</taxon>
        <taxon>Pseudomonadati</taxon>
        <taxon>Planctomycetota</taxon>
        <taxon>Planctomycetia</taxon>
        <taxon>Planctomycetales</taxon>
        <taxon>Planctomycetaceae</taxon>
        <taxon>Symmachiella</taxon>
    </lineage>
</organism>
<feature type="region of interest" description="Disordered" evidence="1">
    <location>
        <begin position="1"/>
        <end position="24"/>
    </location>
</feature>
<protein>
    <submittedName>
        <fullName evidence="2">Uncharacterized protein</fullName>
    </submittedName>
</protein>
<gene>
    <name evidence="2" type="ORF">Mal52_13000</name>
</gene>
<evidence type="ECO:0000256" key="1">
    <source>
        <dbReference type="SAM" id="MobiDB-lite"/>
    </source>
</evidence>
<accession>A0A517ZK29</accession>
<name>A0A517ZK29_9PLAN</name>
<dbReference type="AlphaFoldDB" id="A0A517ZK29"/>
<dbReference type="RefSeq" id="WP_145374834.1">
    <property type="nucleotide sequence ID" value="NZ_CP036276.1"/>
</dbReference>
<dbReference type="EMBL" id="CP036276">
    <property type="protein sequence ID" value="QDU42831.1"/>
    <property type="molecule type" value="Genomic_DNA"/>
</dbReference>
<dbReference type="Proteomes" id="UP000319383">
    <property type="component" value="Chromosome"/>
</dbReference>
<sequence length="88" mass="9576">MEEHSNGNQAAQIEIHGAKSSSVRQLPGNEYSSAYGPMQLIVRSGAALQGLIRGGKGMRFFAKVLADWTEPETAFPRINACVDRGVYH</sequence>
<dbReference type="KEGG" id="sdyn:Mal52_13000"/>
<evidence type="ECO:0000313" key="3">
    <source>
        <dbReference type="Proteomes" id="UP000319383"/>
    </source>
</evidence>
<proteinExistence type="predicted"/>
<keyword evidence="3" id="KW-1185">Reference proteome</keyword>
<feature type="compositionally biased region" description="Polar residues" evidence="1">
    <location>
        <begin position="1"/>
        <end position="11"/>
    </location>
</feature>
<evidence type="ECO:0000313" key="2">
    <source>
        <dbReference type="EMBL" id="QDU42831.1"/>
    </source>
</evidence>